<keyword evidence="1" id="KW-1133">Transmembrane helix</keyword>
<dbReference type="InterPro" id="IPR036465">
    <property type="entry name" value="vWFA_dom_sf"/>
</dbReference>
<dbReference type="InterPro" id="IPR002035">
    <property type="entry name" value="VWF_A"/>
</dbReference>
<dbReference type="Proteomes" id="UP000017819">
    <property type="component" value="Unassembled WGS sequence"/>
</dbReference>
<feature type="transmembrane region" description="Helical" evidence="1">
    <location>
        <begin position="12"/>
        <end position="32"/>
    </location>
</feature>
<dbReference type="SUPFAM" id="SSF53300">
    <property type="entry name" value="vWA-like"/>
    <property type="match status" value="1"/>
</dbReference>
<protein>
    <recommendedName>
        <fullName evidence="2">VWFA domain-containing protein</fullName>
    </recommendedName>
</protein>
<feature type="domain" description="VWFA" evidence="2">
    <location>
        <begin position="135"/>
        <end position="187"/>
    </location>
</feature>
<dbReference type="STRING" id="631454.N177_4023"/>
<dbReference type="RefSeq" id="WP_023434132.1">
    <property type="nucleotide sequence ID" value="NZ_AWXZ01000040.1"/>
</dbReference>
<dbReference type="eggNOG" id="COG4961">
    <property type="taxonomic scope" value="Bacteria"/>
</dbReference>
<keyword evidence="1" id="KW-0472">Membrane</keyword>
<keyword evidence="1" id="KW-0812">Transmembrane</keyword>
<name>V4R9Q3_9HYPH</name>
<sequence>MTRRFGEDRSGNIIVVFALALIPIFGLVGAAIDYARATSEQEKIQRALDTAVLAVNRQIGQMDEAELKEYAQSIVDANLQGLSANIDEVSVDEELRQVDIVASSSVETALLKLLKINEIGISARAQSKTGSASFEIALVLDNSGSMAGDRILTLRKASEDLVNTLFGNDPVSDEVNISVVPFSGSVNVGPQNANATWMDRNAISPVHQGIFSGKVNRFDLYKKFTNITWAGCVEVRPAPHNVTDSLPSASDPATLFVPTFAPDEPDYRKVWIFNTDDYTNNYMTDKSGSCTKDTSQFQGSGDDVKNTAQVCKYTSSVTSKTGNSGASIRGPNYICDSEPITPLTNVRSDLLSAIGKMQAKGYTNILEGVTWGWRTLSPGLPFTEGVPYDTPNNAKFMIVMTDGANTVPTNNNQGLKSAYTAFGYANENRMGTNHNNGATVQKMNEYTLQACNNVKAAGIKVFTIAFAIDDATTVNMLRGCASATDAAFTAQTTSELSDTFAKIAGTLGELRISQ</sequence>
<evidence type="ECO:0000313" key="3">
    <source>
        <dbReference type="EMBL" id="ESR22886.1"/>
    </source>
</evidence>
<dbReference type="PATRIC" id="fig|631454.5.peg.3974"/>
<evidence type="ECO:0000313" key="4">
    <source>
        <dbReference type="Proteomes" id="UP000017819"/>
    </source>
</evidence>
<evidence type="ECO:0000256" key="1">
    <source>
        <dbReference type="SAM" id="Phobius"/>
    </source>
</evidence>
<dbReference type="EMBL" id="AWXZ01000040">
    <property type="protein sequence ID" value="ESR22886.1"/>
    <property type="molecule type" value="Genomic_DNA"/>
</dbReference>
<gene>
    <name evidence="3" type="ORF">N177_4023</name>
</gene>
<accession>V4R9Q3</accession>
<reference evidence="3 4" key="1">
    <citation type="journal article" date="2014" name="Genome Announc.">
        <title>Draft Genome Sequence of Lutibaculum baratangense Strain AMV1T, Isolated from a Mud Volcano in Andamans, India.</title>
        <authorList>
            <person name="Singh A."/>
            <person name="Sreenivas A."/>
            <person name="Sathyanarayana Reddy G."/>
            <person name="Pinnaka A.K."/>
            <person name="Shivaji S."/>
        </authorList>
    </citation>
    <scope>NUCLEOTIDE SEQUENCE [LARGE SCALE GENOMIC DNA]</scope>
    <source>
        <strain evidence="3 4">AMV1</strain>
    </source>
</reference>
<dbReference type="PROSITE" id="PS50234">
    <property type="entry name" value="VWFA"/>
    <property type="match status" value="1"/>
</dbReference>
<organism evidence="3 4">
    <name type="scientific">Lutibaculum baratangense AMV1</name>
    <dbReference type="NCBI Taxonomy" id="631454"/>
    <lineage>
        <taxon>Bacteria</taxon>
        <taxon>Pseudomonadati</taxon>
        <taxon>Pseudomonadota</taxon>
        <taxon>Alphaproteobacteria</taxon>
        <taxon>Hyphomicrobiales</taxon>
        <taxon>Tepidamorphaceae</taxon>
        <taxon>Lutibaculum</taxon>
    </lineage>
</organism>
<evidence type="ECO:0000259" key="2">
    <source>
        <dbReference type="PROSITE" id="PS50234"/>
    </source>
</evidence>
<dbReference type="Gene3D" id="3.40.50.410">
    <property type="entry name" value="von Willebrand factor, type A domain"/>
    <property type="match status" value="1"/>
</dbReference>
<keyword evidence="4" id="KW-1185">Reference proteome</keyword>
<dbReference type="Pfam" id="PF13400">
    <property type="entry name" value="Tad"/>
    <property type="match status" value="1"/>
</dbReference>
<dbReference type="InterPro" id="IPR028087">
    <property type="entry name" value="Tad_N"/>
</dbReference>
<proteinExistence type="predicted"/>
<dbReference type="AlphaFoldDB" id="V4R9Q3"/>
<comment type="caution">
    <text evidence="3">The sequence shown here is derived from an EMBL/GenBank/DDBJ whole genome shotgun (WGS) entry which is preliminary data.</text>
</comment>
<dbReference type="CDD" id="cd00198">
    <property type="entry name" value="vWFA"/>
    <property type="match status" value="1"/>
</dbReference>